<gene>
    <name evidence="2" type="ORF">GCM10025868_06040</name>
</gene>
<evidence type="ECO:0000256" key="1">
    <source>
        <dbReference type="SAM" id="MobiDB-lite"/>
    </source>
</evidence>
<protein>
    <submittedName>
        <fullName evidence="2">Uncharacterized protein</fullName>
    </submittedName>
</protein>
<comment type="caution">
    <text evidence="2">The sequence shown here is derived from an EMBL/GenBank/DDBJ whole genome shotgun (WGS) entry which is preliminary data.</text>
</comment>
<proteinExistence type="predicted"/>
<dbReference type="Proteomes" id="UP001157017">
    <property type="component" value="Unassembled WGS sequence"/>
</dbReference>
<name>A0ABQ6JDW0_9ACTN</name>
<dbReference type="EMBL" id="BSUZ01000001">
    <property type="protein sequence ID" value="GMA85354.1"/>
    <property type="molecule type" value="Genomic_DNA"/>
</dbReference>
<evidence type="ECO:0000313" key="3">
    <source>
        <dbReference type="Proteomes" id="UP001157017"/>
    </source>
</evidence>
<reference evidence="3" key="1">
    <citation type="journal article" date="2019" name="Int. J. Syst. Evol. Microbiol.">
        <title>The Global Catalogue of Microorganisms (GCM) 10K type strain sequencing project: providing services to taxonomists for standard genome sequencing and annotation.</title>
        <authorList>
            <consortium name="The Broad Institute Genomics Platform"/>
            <consortium name="The Broad Institute Genome Sequencing Center for Infectious Disease"/>
            <person name="Wu L."/>
            <person name="Ma J."/>
        </authorList>
    </citation>
    <scope>NUCLEOTIDE SEQUENCE [LARGE SCALE GENOMIC DNA]</scope>
    <source>
        <strain evidence="3">NBRC 108730</strain>
    </source>
</reference>
<keyword evidence="3" id="KW-1185">Reference proteome</keyword>
<evidence type="ECO:0000313" key="2">
    <source>
        <dbReference type="EMBL" id="GMA85354.1"/>
    </source>
</evidence>
<accession>A0ABQ6JDW0</accession>
<feature type="region of interest" description="Disordered" evidence="1">
    <location>
        <begin position="1"/>
        <end position="114"/>
    </location>
</feature>
<sequence>MTTDDERPVAGQGADGGRPVPGPGAGVPRPGPGPRPGLRPTPPGAGLPDHGASSRPTGDTESPEVAPAGERSGAAVVVEADGNGPAAPATSGDDGGARTAEGVQGPALPQTGDRRVDEALEALSEVRSAPLSEQVERYATVHRTLQDRLADLDG</sequence>
<organism evidence="2 3">
    <name type="scientific">Angustibacter aerolatus</name>
    <dbReference type="NCBI Taxonomy" id="1162965"/>
    <lineage>
        <taxon>Bacteria</taxon>
        <taxon>Bacillati</taxon>
        <taxon>Actinomycetota</taxon>
        <taxon>Actinomycetes</taxon>
        <taxon>Kineosporiales</taxon>
        <taxon>Kineosporiaceae</taxon>
    </lineage>
</organism>
<feature type="compositionally biased region" description="Pro residues" evidence="1">
    <location>
        <begin position="29"/>
        <end position="45"/>
    </location>
</feature>